<gene>
    <name evidence="4" type="ORF">KKC1_22770</name>
</gene>
<dbReference type="SUPFAM" id="SSF50952">
    <property type="entry name" value="Soluble quinoprotein glucose dehydrogenase"/>
    <property type="match status" value="1"/>
</dbReference>
<dbReference type="PROSITE" id="PS00018">
    <property type="entry name" value="EF_HAND_1"/>
    <property type="match status" value="1"/>
</dbReference>
<dbReference type="InterPro" id="IPR002048">
    <property type="entry name" value="EF_hand_dom"/>
</dbReference>
<feature type="domain" description="EF-hand" evidence="2">
    <location>
        <begin position="938"/>
        <end position="973"/>
    </location>
</feature>
<feature type="domain" description="SLH" evidence="3">
    <location>
        <begin position="76"/>
        <end position="139"/>
    </location>
</feature>
<dbReference type="InterPro" id="IPR018247">
    <property type="entry name" value="EF_Hand_1_Ca_BS"/>
</dbReference>
<name>A0A1Z5HUC5_9FIRM</name>
<dbReference type="GO" id="GO:0005509">
    <property type="term" value="F:calcium ion binding"/>
    <property type="evidence" value="ECO:0007669"/>
    <property type="project" value="InterPro"/>
</dbReference>
<dbReference type="Proteomes" id="UP000197032">
    <property type="component" value="Unassembled WGS sequence"/>
</dbReference>
<comment type="caution">
    <text evidence="4">The sequence shown here is derived from an EMBL/GenBank/DDBJ whole genome shotgun (WGS) entry which is preliminary data.</text>
</comment>
<dbReference type="InterPro" id="IPR011041">
    <property type="entry name" value="Quinoprot_gluc/sorb_DH_b-prop"/>
</dbReference>
<sequence>MGLIFSTATAFAATFSDVSDSHPASQAISRLVGLGVLKGYPDGSFKPNNNITRAEFAKIAVLLADKGHAAKALQAMQPKFRDVKANEWYTGYINLAASLGYVKGYPDGTYHPNDQITNAEVVTVLLRVLGYDDRLVGQWPANYLSKAAELGILDKVAGFDAATSAKRGDVAIMASEILDEYWVEYDREKGMFVSSLDPSTGRYEKLMEKNFQGIVEEDVLIVGWEISGNTRKITYWDREGYKDYKDNDWEVDVNGNPILKTISVKDDVVLAGGADINAFADWVVDLYIDPDDNKVSMIEKKNYGRLNFINRNDIPESHLVQAELKGNTIIIDDTSYTLASDAYIVSGSPYVSAPADKWFDAVVDAETGKTNKDVYEDTKEFGVKRMLAAERIRLSIDENGNVIQVKLTNWGQPALVKSVDLDRERIIAESGANSQPTLPTDLDEKSYVVESTRVPGAKLQVNSLEGAIEEGDVVYVYEHAHGKDYYILVYAGKQVEGTLESAEFDGDEVWRVTVDGQKYDVDPLARISKDAGETYTSLNREEVRNLYGRKVKLYLAGSGDVEFIESDVETGGAVVEESGTLYGVLEKITFDYAGTEANIDGIESLKIMRADGKEVYYRTGGTSYIHWYDENTGKWRSFDPTDATDIDPDPDNGVHVDDGDYYDSAHLLGLGGEEAILKPGVLLEFDLREDGTLGNVTPLVTDEYTGTLDKVDTDLDRVRIDGVWYSILDWTTIFDNSTPTDADVIDWADTKYDLEDGIANGGTFVYYKRTSNKIEYLVVSAPTGVTDRFGVLVAKGRDVDGYYADIEIGGDVKRYDAGAVKNLPDYTDSAARSVIRYSLSGGDLDSFHEIGDNNPYSVIEFVYDNNTYYINGFAYVKTLDATARAMELEVTANAEDGSTLTFTKWYSYDEDTKVWDIDDEKDDVEFVDINYIADGDRILLAIPQDGFEFTDVDGDGTIEYEEIKKGIFAGYDEHSTKNGNVLKWIGIRN</sequence>
<dbReference type="InterPro" id="IPR051465">
    <property type="entry name" value="Cell_Envelope_Struct_Comp"/>
</dbReference>
<dbReference type="PANTHER" id="PTHR43308">
    <property type="entry name" value="OUTER MEMBRANE PROTEIN ALPHA-RELATED"/>
    <property type="match status" value="1"/>
</dbReference>
<dbReference type="EMBL" id="BDGJ01000117">
    <property type="protein sequence ID" value="GAW93136.1"/>
    <property type="molecule type" value="Genomic_DNA"/>
</dbReference>
<feature type="domain" description="SLH" evidence="3">
    <location>
        <begin position="11"/>
        <end position="74"/>
    </location>
</feature>
<protein>
    <recommendedName>
        <fullName evidence="6">S-layer protein</fullName>
    </recommendedName>
</protein>
<dbReference type="PANTHER" id="PTHR43308:SF5">
    <property type="entry name" value="S-LAYER PROTEIN _ PEPTIDOGLYCAN ENDO-BETA-N-ACETYLGLUCOSAMINIDASE"/>
    <property type="match status" value="1"/>
</dbReference>
<evidence type="ECO:0000259" key="3">
    <source>
        <dbReference type="PROSITE" id="PS51272"/>
    </source>
</evidence>
<accession>A0A1Z5HUC5</accession>
<dbReference type="PROSITE" id="PS50222">
    <property type="entry name" value="EF_HAND_2"/>
    <property type="match status" value="1"/>
</dbReference>
<keyword evidence="1" id="KW-0677">Repeat</keyword>
<dbReference type="PROSITE" id="PS51272">
    <property type="entry name" value="SLH"/>
    <property type="match status" value="2"/>
</dbReference>
<evidence type="ECO:0000256" key="1">
    <source>
        <dbReference type="ARBA" id="ARBA00022737"/>
    </source>
</evidence>
<dbReference type="Pfam" id="PF00395">
    <property type="entry name" value="SLH"/>
    <property type="match status" value="2"/>
</dbReference>
<evidence type="ECO:0000259" key="2">
    <source>
        <dbReference type="PROSITE" id="PS50222"/>
    </source>
</evidence>
<reference evidence="5" key="1">
    <citation type="journal article" date="2017" name="Appl. Environ. Microbiol.">
        <title>Genomic Analysis of Calderihabitans maritimus KKC1, a Thermophilic, Hydrogenogenic, Carboxydotrophic Bacterium Isolated from Marine Sediment.</title>
        <authorList>
            <person name="Omae K."/>
            <person name="Yoneda Y."/>
            <person name="Fukuyama Y."/>
            <person name="Yoshida T."/>
            <person name="Sako Y."/>
        </authorList>
    </citation>
    <scope>NUCLEOTIDE SEQUENCE [LARGE SCALE GENOMIC DNA]</scope>
    <source>
        <strain evidence="5">KKC1</strain>
    </source>
</reference>
<proteinExistence type="predicted"/>
<evidence type="ECO:0008006" key="6">
    <source>
        <dbReference type="Google" id="ProtNLM"/>
    </source>
</evidence>
<organism evidence="4 5">
    <name type="scientific">Calderihabitans maritimus</name>
    <dbReference type="NCBI Taxonomy" id="1246530"/>
    <lineage>
        <taxon>Bacteria</taxon>
        <taxon>Bacillati</taxon>
        <taxon>Bacillota</taxon>
        <taxon>Clostridia</taxon>
        <taxon>Neomoorellales</taxon>
        <taxon>Calderihabitantaceae</taxon>
        <taxon>Calderihabitans</taxon>
    </lineage>
</organism>
<evidence type="ECO:0000313" key="4">
    <source>
        <dbReference type="EMBL" id="GAW93136.1"/>
    </source>
</evidence>
<dbReference type="AlphaFoldDB" id="A0A1Z5HUC5"/>
<dbReference type="InterPro" id="IPR001119">
    <property type="entry name" value="SLH_dom"/>
</dbReference>
<evidence type="ECO:0000313" key="5">
    <source>
        <dbReference type="Proteomes" id="UP000197032"/>
    </source>
</evidence>
<keyword evidence="5" id="KW-1185">Reference proteome</keyword>